<evidence type="ECO:0000256" key="1">
    <source>
        <dbReference type="ARBA" id="ARBA00004162"/>
    </source>
</evidence>
<evidence type="ECO:0000256" key="23">
    <source>
        <dbReference type="SAM" id="SignalP"/>
    </source>
</evidence>
<feature type="binding site" evidence="22">
    <location>
        <position position="754"/>
    </location>
    <ligand>
        <name>ATP</name>
        <dbReference type="ChEBI" id="CHEBI:30616"/>
    </ligand>
</feature>
<keyword evidence="10" id="KW-0812">Transmembrane</keyword>
<dbReference type="SMART" id="SM00220">
    <property type="entry name" value="S_TKc"/>
    <property type="match status" value="1"/>
</dbReference>
<dbReference type="Gene3D" id="1.10.510.10">
    <property type="entry name" value="Transferase(Phosphotransferase) domain 1"/>
    <property type="match status" value="1"/>
</dbReference>
<dbReference type="SUPFAM" id="SSF52058">
    <property type="entry name" value="L domain-like"/>
    <property type="match status" value="1"/>
</dbReference>
<dbReference type="InterPro" id="IPR011009">
    <property type="entry name" value="Kinase-like_dom_sf"/>
</dbReference>
<dbReference type="InterPro" id="IPR008271">
    <property type="entry name" value="Ser/Thr_kinase_AS"/>
</dbReference>
<evidence type="ECO:0000256" key="11">
    <source>
        <dbReference type="ARBA" id="ARBA00022729"/>
    </source>
</evidence>
<dbReference type="FunFam" id="3.80.10.10:FF:000317">
    <property type="entry name" value="Inactive leucine-rich repeat receptor-like protein kinase"/>
    <property type="match status" value="1"/>
</dbReference>
<evidence type="ECO:0000256" key="13">
    <source>
        <dbReference type="ARBA" id="ARBA00022741"/>
    </source>
</evidence>
<organism evidence="25 26">
    <name type="scientific">Gossypium anomalum</name>
    <dbReference type="NCBI Taxonomy" id="47600"/>
    <lineage>
        <taxon>Eukaryota</taxon>
        <taxon>Viridiplantae</taxon>
        <taxon>Streptophyta</taxon>
        <taxon>Embryophyta</taxon>
        <taxon>Tracheophyta</taxon>
        <taxon>Spermatophyta</taxon>
        <taxon>Magnoliopsida</taxon>
        <taxon>eudicotyledons</taxon>
        <taxon>Gunneridae</taxon>
        <taxon>Pentapetalae</taxon>
        <taxon>rosids</taxon>
        <taxon>malvids</taxon>
        <taxon>Malvales</taxon>
        <taxon>Malvaceae</taxon>
        <taxon>Malvoideae</taxon>
        <taxon>Gossypium</taxon>
    </lineage>
</organism>
<evidence type="ECO:0000259" key="24">
    <source>
        <dbReference type="PROSITE" id="PS50011"/>
    </source>
</evidence>
<dbReference type="InterPro" id="IPR001245">
    <property type="entry name" value="Ser-Thr/Tyr_kinase_cat_dom"/>
</dbReference>
<dbReference type="InterPro" id="IPR003591">
    <property type="entry name" value="Leu-rich_rpt_typical-subtyp"/>
</dbReference>
<evidence type="ECO:0000256" key="5">
    <source>
        <dbReference type="ARBA" id="ARBA00022475"/>
    </source>
</evidence>
<dbReference type="Pfam" id="PF08263">
    <property type="entry name" value="LRRNT_2"/>
    <property type="match status" value="1"/>
</dbReference>
<dbReference type="PROSITE" id="PS50011">
    <property type="entry name" value="PROTEIN_KINASE_DOM"/>
    <property type="match status" value="1"/>
</dbReference>
<dbReference type="InterPro" id="IPR032675">
    <property type="entry name" value="LRR_dom_sf"/>
</dbReference>
<evidence type="ECO:0000313" key="26">
    <source>
        <dbReference type="Proteomes" id="UP000701853"/>
    </source>
</evidence>
<protein>
    <recommendedName>
        <fullName evidence="4">non-specific serine/threonine protein kinase</fullName>
        <ecNumber evidence="4">2.7.11.1</ecNumber>
    </recommendedName>
</protein>
<keyword evidence="11 23" id="KW-0732">Signal</keyword>
<dbReference type="SUPFAM" id="SSF56112">
    <property type="entry name" value="Protein kinase-like (PK-like)"/>
    <property type="match status" value="1"/>
</dbReference>
<evidence type="ECO:0000256" key="19">
    <source>
        <dbReference type="ARBA" id="ARBA00023180"/>
    </source>
</evidence>
<keyword evidence="17" id="KW-0472">Membrane</keyword>
<comment type="caution">
    <text evidence="25">The sequence shown here is derived from an EMBL/GenBank/DDBJ whole genome shotgun (WGS) entry which is preliminary data.</text>
</comment>
<dbReference type="FunFam" id="3.80.10.10:FF:000101">
    <property type="entry name" value="LRR receptor-like serine/threonine-protein kinase ERECTA"/>
    <property type="match status" value="1"/>
</dbReference>
<dbReference type="GO" id="GO:0005886">
    <property type="term" value="C:plasma membrane"/>
    <property type="evidence" value="ECO:0007669"/>
    <property type="project" value="UniProtKB-SubCell"/>
</dbReference>
<evidence type="ECO:0000256" key="7">
    <source>
        <dbReference type="ARBA" id="ARBA00022553"/>
    </source>
</evidence>
<dbReference type="SUPFAM" id="SSF52047">
    <property type="entry name" value="RNI-like"/>
    <property type="match status" value="1"/>
</dbReference>
<dbReference type="PROSITE" id="PS00107">
    <property type="entry name" value="PROTEIN_KINASE_ATP"/>
    <property type="match status" value="1"/>
</dbReference>
<dbReference type="OrthoDB" id="676979at2759"/>
<evidence type="ECO:0000256" key="22">
    <source>
        <dbReference type="PROSITE-ProRule" id="PRU10141"/>
    </source>
</evidence>
<dbReference type="FunFam" id="3.30.200.20:FF:000661">
    <property type="entry name" value="Serine-threonine protein kinase plant-type"/>
    <property type="match status" value="1"/>
</dbReference>
<dbReference type="PROSITE" id="PS51450">
    <property type="entry name" value="LRR"/>
    <property type="match status" value="1"/>
</dbReference>
<keyword evidence="6" id="KW-0723">Serine/threonine-protein kinase</keyword>
<dbReference type="Pfam" id="PF00560">
    <property type="entry name" value="LRR_1"/>
    <property type="match status" value="6"/>
</dbReference>
<evidence type="ECO:0000256" key="17">
    <source>
        <dbReference type="ARBA" id="ARBA00023136"/>
    </source>
</evidence>
<comment type="subcellular location">
    <subcellularLocation>
        <location evidence="1">Cell membrane</location>
        <topology evidence="1">Single-pass membrane protein</topology>
    </subcellularLocation>
    <subcellularLocation>
        <location evidence="2">Membrane</location>
        <topology evidence="2">Single-pass type I membrane protein</topology>
    </subcellularLocation>
</comment>
<gene>
    <name evidence="25" type="ORF">CXB51_027376</name>
</gene>
<dbReference type="GO" id="GO:0004674">
    <property type="term" value="F:protein serine/threonine kinase activity"/>
    <property type="evidence" value="ECO:0007669"/>
    <property type="project" value="UniProtKB-KW"/>
</dbReference>
<sequence length="1012" mass="112059">MANIHFPFLSLLIIQCFIIGLSTTATDQSALLQFKAQIVDPRNALGNEWTSTWMSVCNWTGVSCGHHHRRVTALDLSNMGIKGTIGPQLGNLSFLVSLNLSGNNFHGELPRELASLRRLKLVDLSNNALSGEIPAWFGNLTALQQLYLGGNRFQGEIPWEIGKLAALEKFGVQNMSLVGQLPSSIFNISSLKEIRVYNNSISGYIPSDMCDHLHHLQVFEISINKFFGHIPSNIGECKNLRSLSLSLNQLNGFIPSSIGNLTNLKVLYLDGNSLHSEIPWEMGNLRKMEIFVAKGMSLSGRIPPPIFNISSLKQINLHDNFLSGKLPEMGFVPNLEEIYLMNNNLSGNIPSSISNASRLRVLSLNENSFSGLIPHSLANLNLLQVLCFSSNHLTMESQSPTFLSSLSNCKKLRVLDIASNPLNALLPASIFNLSVSLETLRAHDCNFKGTIPMEIDGLSNIIRLDLSQNELSGSIPTTIGRLQKVQGLFLSGNMLNGSIPYDVCRLEKLSTLSLSGNMLQGSLPTCLGSLTSLRSLNLSSNKLHSTIPPTFWSLDYILEVDFSSNYLNGTLPPYIGNLKVLTYLNLSRNQFSGNIPTRIGDLDDLQTLSLSRNRLQGPIPESFGGLTSLVTLDLSNNNLSGIIPKSLERLSYLNHFDVSFNRLGGEIPTEGCFKNLTSKSFVKNYALCGSPKFQVPPCKNCTHRPHRPFKARLIHHNRLVQATDRFNDANLLGSGSFGSVYKGKLSDGTNVAIKVFNLQVERAFRSFDAEFEVMKNILHRNLVKIISYCSCSDFKALVLEFMPNGNLEKWLYSDHYSLDILQRINIMIDVASALEYLHSGHPSTIIHCDLKPSNILLDDDMVAHVGDFGIAKLLGEENSMKQTMTLATIGYMAPEYGLAGIISIKSDVYSYGILLMETFTRKKPTNDMFIGETSLKHWVKESLPNGTIDIADSSLLQNDGENSTAKANCISSILNLALECSAQLPEERKDMKDVVYKLKRIRMKYLNEVQQA</sequence>
<keyword evidence="26" id="KW-1185">Reference proteome</keyword>
<comment type="catalytic activity">
    <reaction evidence="21">
        <text>L-seryl-[protein] + ATP = O-phospho-L-seryl-[protein] + ADP + H(+)</text>
        <dbReference type="Rhea" id="RHEA:17989"/>
        <dbReference type="Rhea" id="RHEA-COMP:9863"/>
        <dbReference type="Rhea" id="RHEA-COMP:11604"/>
        <dbReference type="ChEBI" id="CHEBI:15378"/>
        <dbReference type="ChEBI" id="CHEBI:29999"/>
        <dbReference type="ChEBI" id="CHEBI:30616"/>
        <dbReference type="ChEBI" id="CHEBI:83421"/>
        <dbReference type="ChEBI" id="CHEBI:456216"/>
        <dbReference type="EC" id="2.7.11.1"/>
    </reaction>
</comment>
<keyword evidence="16" id="KW-1133">Transmembrane helix</keyword>
<dbReference type="EMBL" id="JAHUZN010000011">
    <property type="protein sequence ID" value="KAG8478062.1"/>
    <property type="molecule type" value="Genomic_DNA"/>
</dbReference>
<evidence type="ECO:0000256" key="16">
    <source>
        <dbReference type="ARBA" id="ARBA00022989"/>
    </source>
</evidence>
<feature type="domain" description="Protein kinase" evidence="24">
    <location>
        <begin position="726"/>
        <end position="1006"/>
    </location>
</feature>
<keyword evidence="14" id="KW-0418">Kinase</keyword>
<dbReference type="Gene3D" id="3.80.10.10">
    <property type="entry name" value="Ribonuclease Inhibitor"/>
    <property type="match status" value="4"/>
</dbReference>
<dbReference type="GO" id="GO:0005524">
    <property type="term" value="F:ATP binding"/>
    <property type="evidence" value="ECO:0007669"/>
    <property type="project" value="UniProtKB-UniRule"/>
</dbReference>
<evidence type="ECO:0000256" key="4">
    <source>
        <dbReference type="ARBA" id="ARBA00012513"/>
    </source>
</evidence>
<keyword evidence="7" id="KW-0597">Phosphoprotein</keyword>
<keyword evidence="18" id="KW-0675">Receptor</keyword>
<keyword evidence="8" id="KW-0433">Leucine-rich repeat</keyword>
<dbReference type="PANTHER" id="PTHR48053:SF47">
    <property type="entry name" value="RECEPTOR KINASE-LIKE PROTEIN XA21"/>
    <property type="match status" value="1"/>
</dbReference>
<dbReference type="Pfam" id="PF13855">
    <property type="entry name" value="LRR_8"/>
    <property type="match status" value="3"/>
</dbReference>
<proteinExistence type="inferred from homology"/>
<keyword evidence="13 22" id="KW-0547">Nucleotide-binding</keyword>
<dbReference type="FunFam" id="3.80.10.10:FF:000095">
    <property type="entry name" value="LRR receptor-like serine/threonine-protein kinase GSO1"/>
    <property type="match status" value="1"/>
</dbReference>
<evidence type="ECO:0000256" key="21">
    <source>
        <dbReference type="ARBA" id="ARBA00048679"/>
    </source>
</evidence>
<dbReference type="InterPro" id="IPR000719">
    <property type="entry name" value="Prot_kinase_dom"/>
</dbReference>
<keyword evidence="5" id="KW-1003">Cell membrane</keyword>
<comment type="similarity">
    <text evidence="3">Belongs to the protein kinase superfamily. Ser/Thr protein kinase family.</text>
</comment>
<keyword evidence="9" id="KW-0808">Transferase</keyword>
<evidence type="ECO:0000256" key="14">
    <source>
        <dbReference type="ARBA" id="ARBA00022777"/>
    </source>
</evidence>
<evidence type="ECO:0000256" key="20">
    <source>
        <dbReference type="ARBA" id="ARBA00047899"/>
    </source>
</evidence>
<dbReference type="PROSITE" id="PS00108">
    <property type="entry name" value="PROTEIN_KINASE_ST"/>
    <property type="match status" value="1"/>
</dbReference>
<keyword evidence="12" id="KW-0677">Repeat</keyword>
<dbReference type="EC" id="2.7.11.1" evidence="4"/>
<dbReference type="PANTHER" id="PTHR48053">
    <property type="entry name" value="LEUCINE RICH REPEAT FAMILY PROTEIN, EXPRESSED"/>
    <property type="match status" value="1"/>
</dbReference>
<evidence type="ECO:0000313" key="25">
    <source>
        <dbReference type="EMBL" id="KAG8478062.1"/>
    </source>
</evidence>
<accession>A0A8J5YBR0</accession>
<name>A0A8J5YBR0_9ROSI</name>
<evidence type="ECO:0000256" key="9">
    <source>
        <dbReference type="ARBA" id="ARBA00022679"/>
    </source>
</evidence>
<evidence type="ECO:0000256" key="18">
    <source>
        <dbReference type="ARBA" id="ARBA00023170"/>
    </source>
</evidence>
<feature type="signal peptide" evidence="23">
    <location>
        <begin position="1"/>
        <end position="24"/>
    </location>
</feature>
<dbReference type="InterPro" id="IPR017441">
    <property type="entry name" value="Protein_kinase_ATP_BS"/>
</dbReference>
<reference evidence="25 26" key="1">
    <citation type="journal article" date="2021" name="bioRxiv">
        <title>The Gossypium anomalum genome as a resource for cotton improvement and evolutionary analysis of hybrid incompatibility.</title>
        <authorList>
            <person name="Grover C.E."/>
            <person name="Yuan D."/>
            <person name="Arick M.A."/>
            <person name="Miller E.R."/>
            <person name="Hu G."/>
            <person name="Peterson D.G."/>
            <person name="Wendel J.F."/>
            <person name="Udall J.A."/>
        </authorList>
    </citation>
    <scope>NUCLEOTIDE SEQUENCE [LARGE SCALE GENOMIC DNA]</scope>
    <source>
        <strain evidence="25">JFW-Udall</strain>
        <tissue evidence="25">Leaf</tissue>
    </source>
</reference>
<dbReference type="FunFam" id="1.10.510.10:FF:000358">
    <property type="entry name" value="Putative leucine-rich repeat receptor-like serine/threonine-protein kinase"/>
    <property type="match status" value="1"/>
</dbReference>
<dbReference type="PRINTS" id="PR00019">
    <property type="entry name" value="LEURICHRPT"/>
</dbReference>
<evidence type="ECO:0000256" key="2">
    <source>
        <dbReference type="ARBA" id="ARBA00004479"/>
    </source>
</evidence>
<evidence type="ECO:0000256" key="6">
    <source>
        <dbReference type="ARBA" id="ARBA00022527"/>
    </source>
</evidence>
<dbReference type="InterPro" id="IPR051716">
    <property type="entry name" value="Plant_RL_S/T_kinase"/>
</dbReference>
<evidence type="ECO:0000256" key="15">
    <source>
        <dbReference type="ARBA" id="ARBA00022840"/>
    </source>
</evidence>
<dbReference type="SMART" id="SM00369">
    <property type="entry name" value="LRR_TYP"/>
    <property type="match status" value="13"/>
</dbReference>
<dbReference type="InterPro" id="IPR013210">
    <property type="entry name" value="LRR_N_plant-typ"/>
</dbReference>
<keyword evidence="19" id="KW-0325">Glycoprotein</keyword>
<dbReference type="InterPro" id="IPR001611">
    <property type="entry name" value="Leu-rich_rpt"/>
</dbReference>
<evidence type="ECO:0000256" key="8">
    <source>
        <dbReference type="ARBA" id="ARBA00022614"/>
    </source>
</evidence>
<keyword evidence="15 22" id="KW-0067">ATP-binding</keyword>
<dbReference type="Pfam" id="PF07714">
    <property type="entry name" value="PK_Tyr_Ser-Thr"/>
    <property type="match status" value="1"/>
</dbReference>
<dbReference type="AlphaFoldDB" id="A0A8J5YBR0"/>
<evidence type="ECO:0000256" key="10">
    <source>
        <dbReference type="ARBA" id="ARBA00022692"/>
    </source>
</evidence>
<comment type="catalytic activity">
    <reaction evidence="20">
        <text>L-threonyl-[protein] + ATP = O-phospho-L-threonyl-[protein] + ADP + H(+)</text>
        <dbReference type="Rhea" id="RHEA:46608"/>
        <dbReference type="Rhea" id="RHEA-COMP:11060"/>
        <dbReference type="Rhea" id="RHEA-COMP:11605"/>
        <dbReference type="ChEBI" id="CHEBI:15378"/>
        <dbReference type="ChEBI" id="CHEBI:30013"/>
        <dbReference type="ChEBI" id="CHEBI:30616"/>
        <dbReference type="ChEBI" id="CHEBI:61977"/>
        <dbReference type="ChEBI" id="CHEBI:456216"/>
        <dbReference type="EC" id="2.7.11.1"/>
    </reaction>
</comment>
<feature type="chain" id="PRO_5035165744" description="non-specific serine/threonine protein kinase" evidence="23">
    <location>
        <begin position="25"/>
        <end position="1012"/>
    </location>
</feature>
<dbReference type="Proteomes" id="UP000701853">
    <property type="component" value="Chromosome 11"/>
</dbReference>
<evidence type="ECO:0000256" key="3">
    <source>
        <dbReference type="ARBA" id="ARBA00008684"/>
    </source>
</evidence>
<evidence type="ECO:0000256" key="12">
    <source>
        <dbReference type="ARBA" id="ARBA00022737"/>
    </source>
</evidence>
<dbReference type="Gene3D" id="3.30.200.20">
    <property type="entry name" value="Phosphorylase Kinase, domain 1"/>
    <property type="match status" value="1"/>
</dbReference>